<evidence type="ECO:0000259" key="7">
    <source>
        <dbReference type="Pfam" id="PF03772"/>
    </source>
</evidence>
<keyword evidence="2" id="KW-1003">Cell membrane</keyword>
<evidence type="ECO:0000256" key="3">
    <source>
        <dbReference type="ARBA" id="ARBA00022692"/>
    </source>
</evidence>
<evidence type="ECO:0000256" key="1">
    <source>
        <dbReference type="ARBA" id="ARBA00004651"/>
    </source>
</evidence>
<gene>
    <name evidence="8" type="ORF">CYJ25_01410</name>
</gene>
<dbReference type="InterPro" id="IPR052159">
    <property type="entry name" value="Competence_DNA_uptake"/>
</dbReference>
<keyword evidence="4 6" id="KW-1133">Transmembrane helix</keyword>
<feature type="transmembrane region" description="Helical" evidence="6">
    <location>
        <begin position="351"/>
        <end position="369"/>
    </location>
</feature>
<dbReference type="OrthoDB" id="7177610at2"/>
<feature type="domain" description="ComEC/Rec2-related protein" evidence="7">
    <location>
        <begin position="234"/>
        <end position="498"/>
    </location>
</feature>
<dbReference type="Pfam" id="PF03772">
    <property type="entry name" value="Competence"/>
    <property type="match status" value="1"/>
</dbReference>
<feature type="transmembrane region" description="Helical" evidence="6">
    <location>
        <begin position="34"/>
        <end position="53"/>
    </location>
</feature>
<name>A0A2I1I715_9ACTO</name>
<feature type="transmembrane region" description="Helical" evidence="6">
    <location>
        <begin position="73"/>
        <end position="92"/>
    </location>
</feature>
<sequence length="531" mass="57012">MKPPPTMHDWRLAPVAVAVWCGALFGTKTDSNTAVTGVAGATSLGCVWMLASLNAVQPRQGRHNLIPFGSLRALLALVSFATVVAVCLGAVAHNSARRTEVFQAAQTGSLITIRGELEDDPSEVSGQFSSNSQIVSLRVTHAGKQSMRPTSPIKVRVTGSHWPSLYRGDTVETRGVIDTEFSAHLPWVGIIHTSKLKCVARAQGWRATVRRIRTGLVDLVADLEPQAQALVPGMAIGNDSAMTKELKEAFRRTSLSHLTAVSGSHLAIIMGVVALVLRGRTRFRLFGIAAILTIVVAIVGATPAVMRAVLTSALGIGAEFSGRGKQGMTTLSAVTIGSILFNPWVASNFGFSLSVAATFGIVVIARRILDYRRRKIRSDTLIGKTIGFAIDYLAIPVSCYVMTFPILLLANPRVPVYGIPANVMASVAVAPATLLAIAATCLLGVSPWLAHACAQGSAFFTRWITNVAFFFAHLPGASHQLSSRDVIVASIVSATLVLYWKRALVIPLLRRVQMHVYMERVRLIGRAKKER</sequence>
<dbReference type="EMBL" id="PKKJ01000001">
    <property type="protein sequence ID" value="PKY66925.1"/>
    <property type="molecule type" value="Genomic_DNA"/>
</dbReference>
<proteinExistence type="predicted"/>
<feature type="transmembrane region" description="Helical" evidence="6">
    <location>
        <begin position="283"/>
        <end position="306"/>
    </location>
</feature>
<evidence type="ECO:0000256" key="4">
    <source>
        <dbReference type="ARBA" id="ARBA00022989"/>
    </source>
</evidence>
<feature type="transmembrane region" description="Helical" evidence="6">
    <location>
        <begin position="390"/>
        <end position="411"/>
    </location>
</feature>
<reference evidence="8 9" key="1">
    <citation type="submission" date="2017-12" db="EMBL/GenBank/DDBJ databases">
        <title>Phylogenetic diversity of female urinary microbiome.</title>
        <authorList>
            <person name="Thomas-White K."/>
            <person name="Wolfe A.J."/>
        </authorList>
    </citation>
    <scope>NUCLEOTIDE SEQUENCE [LARGE SCALE GENOMIC DNA]</scope>
    <source>
        <strain evidence="8 9">UMB0250</strain>
    </source>
</reference>
<evidence type="ECO:0000256" key="2">
    <source>
        <dbReference type="ARBA" id="ARBA00022475"/>
    </source>
</evidence>
<dbReference type="RefSeq" id="WP_101627426.1">
    <property type="nucleotide sequence ID" value="NZ_PKKJ01000001.1"/>
</dbReference>
<feature type="transmembrane region" description="Helical" evidence="6">
    <location>
        <begin position="423"/>
        <end position="445"/>
    </location>
</feature>
<feature type="transmembrane region" description="Helical" evidence="6">
    <location>
        <begin position="486"/>
        <end position="509"/>
    </location>
</feature>
<keyword evidence="3 6" id="KW-0812">Transmembrane</keyword>
<accession>A0A2I1I715</accession>
<dbReference type="PANTHER" id="PTHR30619:SF7">
    <property type="entry name" value="BETA-LACTAMASE DOMAIN PROTEIN"/>
    <property type="match status" value="1"/>
</dbReference>
<organism evidence="8 9">
    <name type="scientific">Schaalia turicensis</name>
    <dbReference type="NCBI Taxonomy" id="131111"/>
    <lineage>
        <taxon>Bacteria</taxon>
        <taxon>Bacillati</taxon>
        <taxon>Actinomycetota</taxon>
        <taxon>Actinomycetes</taxon>
        <taxon>Actinomycetales</taxon>
        <taxon>Actinomycetaceae</taxon>
        <taxon>Schaalia</taxon>
    </lineage>
</organism>
<feature type="transmembrane region" description="Helical" evidence="6">
    <location>
        <begin position="12"/>
        <end position="27"/>
    </location>
</feature>
<evidence type="ECO:0000313" key="9">
    <source>
        <dbReference type="Proteomes" id="UP000234545"/>
    </source>
</evidence>
<comment type="subcellular location">
    <subcellularLocation>
        <location evidence="1">Cell membrane</location>
        <topology evidence="1">Multi-pass membrane protein</topology>
    </subcellularLocation>
</comment>
<evidence type="ECO:0000256" key="5">
    <source>
        <dbReference type="ARBA" id="ARBA00023136"/>
    </source>
</evidence>
<keyword evidence="5 6" id="KW-0472">Membrane</keyword>
<protein>
    <recommendedName>
        <fullName evidence="7">ComEC/Rec2-related protein domain-containing protein</fullName>
    </recommendedName>
</protein>
<dbReference type="InterPro" id="IPR004477">
    <property type="entry name" value="ComEC_N"/>
</dbReference>
<dbReference type="NCBIfam" id="TIGR00360">
    <property type="entry name" value="ComEC_N-term"/>
    <property type="match status" value="1"/>
</dbReference>
<feature type="transmembrane region" description="Helical" evidence="6">
    <location>
        <begin position="457"/>
        <end position="474"/>
    </location>
</feature>
<evidence type="ECO:0000313" key="8">
    <source>
        <dbReference type="EMBL" id="PKY66925.1"/>
    </source>
</evidence>
<comment type="caution">
    <text evidence="8">The sequence shown here is derived from an EMBL/GenBank/DDBJ whole genome shotgun (WGS) entry which is preliminary data.</text>
</comment>
<evidence type="ECO:0000256" key="6">
    <source>
        <dbReference type="SAM" id="Phobius"/>
    </source>
</evidence>
<dbReference type="GO" id="GO:0005886">
    <property type="term" value="C:plasma membrane"/>
    <property type="evidence" value="ECO:0007669"/>
    <property type="project" value="UniProtKB-SubCell"/>
</dbReference>
<dbReference type="Proteomes" id="UP000234545">
    <property type="component" value="Unassembled WGS sequence"/>
</dbReference>
<dbReference type="AlphaFoldDB" id="A0A2I1I715"/>
<dbReference type="PANTHER" id="PTHR30619">
    <property type="entry name" value="DNA INTERNALIZATION/COMPETENCE PROTEIN COMEC/REC2"/>
    <property type="match status" value="1"/>
</dbReference>